<name>A0A6I6LAC9_9SPHN</name>
<gene>
    <name evidence="1" type="ORF">EUU25_13355</name>
</gene>
<reference evidence="2" key="1">
    <citation type="submission" date="2019-01" db="EMBL/GenBank/DDBJ databases">
        <title>Sphingorhabdus lacus sp.nov., isolated from an oligotrophic freshwater lake.</title>
        <authorList>
            <person name="Park M."/>
        </authorList>
    </citation>
    <scope>NUCLEOTIDE SEQUENCE [LARGE SCALE GENOMIC DNA]</scope>
    <source>
        <strain evidence="2">IMCC1753</strain>
    </source>
</reference>
<proteinExistence type="predicted"/>
<dbReference type="RefSeq" id="WP_158901755.1">
    <property type="nucleotide sequence ID" value="NZ_CP035733.1"/>
</dbReference>
<sequence>MFKINTTDLSELDNYPASLRHSALALWGAVPESRSTVPEAGNNPAPESIFLSDKIEQRRFWQRPFFNRHSDVAKEAA</sequence>
<organism evidence="1 2">
    <name type="scientific">Sphingorhabdus lacus</name>
    <dbReference type="NCBI Taxonomy" id="392610"/>
    <lineage>
        <taxon>Bacteria</taxon>
        <taxon>Pseudomonadati</taxon>
        <taxon>Pseudomonadota</taxon>
        <taxon>Alphaproteobacteria</taxon>
        <taxon>Sphingomonadales</taxon>
        <taxon>Sphingomonadaceae</taxon>
        <taxon>Sphingorhabdus</taxon>
    </lineage>
</organism>
<evidence type="ECO:0000313" key="2">
    <source>
        <dbReference type="Proteomes" id="UP000428803"/>
    </source>
</evidence>
<dbReference type="KEGG" id="slaa:EUU25_13355"/>
<protein>
    <submittedName>
        <fullName evidence="1">Uncharacterized protein</fullName>
    </submittedName>
</protein>
<dbReference type="AlphaFoldDB" id="A0A6I6LAC9"/>
<keyword evidence="2" id="KW-1185">Reference proteome</keyword>
<dbReference type="EMBL" id="CP035733">
    <property type="protein sequence ID" value="QGY81508.1"/>
    <property type="molecule type" value="Genomic_DNA"/>
</dbReference>
<dbReference type="Proteomes" id="UP000428803">
    <property type="component" value="Chromosome"/>
</dbReference>
<dbReference type="OrthoDB" id="9886285at2"/>
<accession>A0A6I6LAC9</accession>
<evidence type="ECO:0000313" key="1">
    <source>
        <dbReference type="EMBL" id="QGY81508.1"/>
    </source>
</evidence>